<gene>
    <name evidence="1" type="ORF">HMPREF1056_02343</name>
</gene>
<reference evidence="1 2" key="1">
    <citation type="submission" date="2012-02" db="EMBL/GenBank/DDBJ databases">
        <title>The Genome Sequence of Bacteroides fragilis CL07T12C05.</title>
        <authorList>
            <consortium name="The Broad Institute Genome Sequencing Platform"/>
            <person name="Earl A."/>
            <person name="Ward D."/>
            <person name="Feldgarden M."/>
            <person name="Gevers D."/>
            <person name="Zitomersky N.L."/>
            <person name="Coyne M.J."/>
            <person name="Comstock L.E."/>
            <person name="Young S.K."/>
            <person name="Zeng Q."/>
            <person name="Gargeya S."/>
            <person name="Fitzgerald M."/>
            <person name="Haas B."/>
            <person name="Abouelleil A."/>
            <person name="Alvarado L."/>
            <person name="Arachchi H.M."/>
            <person name="Berlin A."/>
            <person name="Chapman S.B."/>
            <person name="Gearin G."/>
            <person name="Goldberg J."/>
            <person name="Griggs A."/>
            <person name="Gujja S."/>
            <person name="Hansen M."/>
            <person name="Heiman D."/>
            <person name="Howarth C."/>
            <person name="Larimer J."/>
            <person name="Lui A."/>
            <person name="MacDonald P.J.P."/>
            <person name="McCowen C."/>
            <person name="Montmayeur A."/>
            <person name="Murphy C."/>
            <person name="Neiman D."/>
            <person name="Pearson M."/>
            <person name="Priest M."/>
            <person name="Roberts A."/>
            <person name="Saif S."/>
            <person name="Shea T."/>
            <person name="Sisk P."/>
            <person name="Stolte C."/>
            <person name="Sykes S."/>
            <person name="Wortman J."/>
            <person name="Nusbaum C."/>
            <person name="Birren B."/>
        </authorList>
    </citation>
    <scope>NUCLEOTIDE SEQUENCE [LARGE SCALE GENOMIC DNA]</scope>
    <source>
        <strain evidence="1 2">CL07T12C05</strain>
    </source>
</reference>
<protein>
    <recommendedName>
        <fullName evidence="3">Anti-restriction protein</fullName>
    </recommendedName>
</protein>
<evidence type="ECO:0000313" key="1">
    <source>
        <dbReference type="EMBL" id="EIY96455.1"/>
    </source>
</evidence>
<sequence length="167" mass="19978">MENMDLNNAEVAVTTQHILDGKEYRDYWVQMSDYSDMGEFLCACSDLFPEEEEPEYRYAKWENIPDRLINREWICPNFFEIRDAMERLDENEREYFVTWSEHFGYDITTDDPHMMVSHYQDIYGNTIQETEEELADIADDALVYTGISGNFCDMLPLQYEIFDDNYN</sequence>
<accession>A0A0E2ARE0</accession>
<dbReference type="AlphaFoldDB" id="A0A0E2ARE0"/>
<proteinExistence type="predicted"/>
<dbReference type="PATRIC" id="fig|997883.3.peg.2453"/>
<comment type="caution">
    <text evidence="1">The sequence shown here is derived from an EMBL/GenBank/DDBJ whole genome shotgun (WGS) entry which is preliminary data.</text>
</comment>
<dbReference type="Proteomes" id="UP000003879">
    <property type="component" value="Unassembled WGS sequence"/>
</dbReference>
<evidence type="ECO:0000313" key="2">
    <source>
        <dbReference type="Proteomes" id="UP000003879"/>
    </source>
</evidence>
<dbReference type="HOGENOM" id="CLU_102462_0_0_10"/>
<evidence type="ECO:0008006" key="3">
    <source>
        <dbReference type="Google" id="ProtNLM"/>
    </source>
</evidence>
<dbReference type="RefSeq" id="WP_005794125.1">
    <property type="nucleotide sequence ID" value="NZ_JH724215.1"/>
</dbReference>
<name>A0A0E2ARE0_BACFG</name>
<organism evidence="1 2">
    <name type="scientific">Bacteroides fragilis CL07T12C05</name>
    <dbReference type="NCBI Taxonomy" id="997883"/>
    <lineage>
        <taxon>Bacteria</taxon>
        <taxon>Pseudomonadati</taxon>
        <taxon>Bacteroidota</taxon>
        <taxon>Bacteroidia</taxon>
        <taxon>Bacteroidales</taxon>
        <taxon>Bacteroidaceae</taxon>
        <taxon>Bacteroides</taxon>
    </lineage>
</organism>
<dbReference type="EMBL" id="AGXN01000012">
    <property type="protein sequence ID" value="EIY96455.1"/>
    <property type="molecule type" value="Genomic_DNA"/>
</dbReference>